<dbReference type="EMBL" id="SDMP01000010">
    <property type="protein sequence ID" value="RYR34962.1"/>
    <property type="molecule type" value="Genomic_DNA"/>
</dbReference>
<dbReference type="SUPFAM" id="SSF50249">
    <property type="entry name" value="Nucleic acid-binding proteins"/>
    <property type="match status" value="1"/>
</dbReference>
<evidence type="ECO:0000313" key="1">
    <source>
        <dbReference type="EMBL" id="RYR34962.1"/>
    </source>
</evidence>
<keyword evidence="2" id="KW-1185">Reference proteome</keyword>
<dbReference type="Proteomes" id="UP000289738">
    <property type="component" value="Chromosome A10"/>
</dbReference>
<name>A0A445B8H3_ARAHY</name>
<evidence type="ECO:0000313" key="2">
    <source>
        <dbReference type="Proteomes" id="UP000289738"/>
    </source>
</evidence>
<dbReference type="InterPro" id="IPR012340">
    <property type="entry name" value="NA-bd_OB-fold"/>
</dbReference>
<reference evidence="1 2" key="1">
    <citation type="submission" date="2019-01" db="EMBL/GenBank/DDBJ databases">
        <title>Sequencing of cultivated peanut Arachis hypogaea provides insights into genome evolution and oil improvement.</title>
        <authorList>
            <person name="Chen X."/>
        </authorList>
    </citation>
    <scope>NUCLEOTIDE SEQUENCE [LARGE SCALE GENOMIC DNA]</scope>
    <source>
        <strain evidence="2">cv. Fuhuasheng</strain>
        <tissue evidence="1">Leaves</tissue>
    </source>
</reference>
<accession>A0A445B8H3</accession>
<proteinExistence type="predicted"/>
<comment type="caution">
    <text evidence="1">The sequence shown here is derived from an EMBL/GenBank/DDBJ whole genome shotgun (WGS) entry which is preliminary data.</text>
</comment>
<protein>
    <recommendedName>
        <fullName evidence="3">DUF223 domain-containing protein</fullName>
    </recommendedName>
</protein>
<dbReference type="AlphaFoldDB" id="A0A445B8H3"/>
<organism evidence="1 2">
    <name type="scientific">Arachis hypogaea</name>
    <name type="common">Peanut</name>
    <dbReference type="NCBI Taxonomy" id="3818"/>
    <lineage>
        <taxon>Eukaryota</taxon>
        <taxon>Viridiplantae</taxon>
        <taxon>Streptophyta</taxon>
        <taxon>Embryophyta</taxon>
        <taxon>Tracheophyta</taxon>
        <taxon>Spermatophyta</taxon>
        <taxon>Magnoliopsida</taxon>
        <taxon>eudicotyledons</taxon>
        <taxon>Gunneridae</taxon>
        <taxon>Pentapetalae</taxon>
        <taxon>rosids</taxon>
        <taxon>fabids</taxon>
        <taxon>Fabales</taxon>
        <taxon>Fabaceae</taxon>
        <taxon>Papilionoideae</taxon>
        <taxon>50 kb inversion clade</taxon>
        <taxon>dalbergioids sensu lato</taxon>
        <taxon>Dalbergieae</taxon>
        <taxon>Pterocarpus clade</taxon>
        <taxon>Arachis</taxon>
    </lineage>
</organism>
<sequence length="198" mass="23173">MVLQDIKKWRGNVVEFNMHVMSNYIVVDEKEKIRTTVNRWTINFSQETTVLLIPHPNVIGEVIEKEDPRKFITSKGRETKHLDVLIKDLENNGIGYVLFENMVDQILPYLEEERVESLIVITQCFKSSRWNMHSHFEYSKLHINLDLERKLVGKSTNSARINQVLYHGPHSSAEELKRGRWPIWIASTIVSINSDKDD</sequence>
<gene>
    <name evidence="1" type="ORF">Ahy_A10g050030</name>
</gene>
<evidence type="ECO:0008006" key="3">
    <source>
        <dbReference type="Google" id="ProtNLM"/>
    </source>
</evidence>
<dbReference type="Gene3D" id="2.40.50.140">
    <property type="entry name" value="Nucleic acid-binding proteins"/>
    <property type="match status" value="1"/>
</dbReference>